<dbReference type="RefSeq" id="WP_386375564.1">
    <property type="nucleotide sequence ID" value="NZ_JBHUMP010000018.1"/>
</dbReference>
<proteinExistence type="predicted"/>
<dbReference type="EMBL" id="JBHUMP010000018">
    <property type="protein sequence ID" value="MFD2741137.1"/>
    <property type="molecule type" value="Genomic_DNA"/>
</dbReference>
<accession>A0ABW5U5M9</accession>
<dbReference type="Proteomes" id="UP001597474">
    <property type="component" value="Unassembled WGS sequence"/>
</dbReference>
<organism evidence="1 2">
    <name type="scientific">Sulfitobacter aestuarii</name>
    <dbReference type="NCBI Taxonomy" id="2161676"/>
    <lineage>
        <taxon>Bacteria</taxon>
        <taxon>Pseudomonadati</taxon>
        <taxon>Pseudomonadota</taxon>
        <taxon>Alphaproteobacteria</taxon>
        <taxon>Rhodobacterales</taxon>
        <taxon>Roseobacteraceae</taxon>
        <taxon>Sulfitobacter</taxon>
    </lineage>
</organism>
<reference evidence="2" key="1">
    <citation type="journal article" date="2019" name="Int. J. Syst. Evol. Microbiol.">
        <title>The Global Catalogue of Microorganisms (GCM) 10K type strain sequencing project: providing services to taxonomists for standard genome sequencing and annotation.</title>
        <authorList>
            <consortium name="The Broad Institute Genomics Platform"/>
            <consortium name="The Broad Institute Genome Sequencing Center for Infectious Disease"/>
            <person name="Wu L."/>
            <person name="Ma J."/>
        </authorList>
    </citation>
    <scope>NUCLEOTIDE SEQUENCE [LARGE SCALE GENOMIC DNA]</scope>
    <source>
        <strain evidence="2">TISTR 2562</strain>
    </source>
</reference>
<evidence type="ECO:0000313" key="2">
    <source>
        <dbReference type="Proteomes" id="UP001597474"/>
    </source>
</evidence>
<evidence type="ECO:0000313" key="1">
    <source>
        <dbReference type="EMBL" id="MFD2741137.1"/>
    </source>
</evidence>
<protein>
    <submittedName>
        <fullName evidence="1">Uncharacterized protein</fullName>
    </submittedName>
</protein>
<sequence length="134" mass="15658">MSYHLTHRDLTEIEAQIRKMRRITWERVHKRVKDRLGLPHSISTLKKNSRVRKAYADRKKDLSIKETADENKLSKIHLPKDPGAYIVELERRESAMLENLKTILGNAVQLGIPVERMELPLEPVSYSPTPRKPR</sequence>
<name>A0ABW5U5M9_9RHOB</name>
<gene>
    <name evidence="1" type="ORF">ACFSUD_16275</name>
</gene>
<keyword evidence="2" id="KW-1185">Reference proteome</keyword>
<comment type="caution">
    <text evidence="1">The sequence shown here is derived from an EMBL/GenBank/DDBJ whole genome shotgun (WGS) entry which is preliminary data.</text>
</comment>